<dbReference type="AlphaFoldDB" id="A0A7W3Z957"/>
<sequence length="52" mass="5609">MLSASLDDAHTSGHFAMTGYPGGHFCLDRPARQLNESIIETSTMEGASRGRQ</sequence>
<organism evidence="1 2">
    <name type="scientific">Amycolatopsis dendrobii</name>
    <dbReference type="NCBI Taxonomy" id="2760662"/>
    <lineage>
        <taxon>Bacteria</taxon>
        <taxon>Bacillati</taxon>
        <taxon>Actinomycetota</taxon>
        <taxon>Actinomycetes</taxon>
        <taxon>Pseudonocardiales</taxon>
        <taxon>Pseudonocardiaceae</taxon>
        <taxon>Amycolatopsis</taxon>
    </lineage>
</organism>
<evidence type="ECO:0000313" key="2">
    <source>
        <dbReference type="Proteomes" id="UP000526734"/>
    </source>
</evidence>
<dbReference type="EMBL" id="JACGZW010000002">
    <property type="protein sequence ID" value="MBB1152517.1"/>
    <property type="molecule type" value="Genomic_DNA"/>
</dbReference>
<accession>A0A7W3Z957</accession>
<dbReference type="RefSeq" id="WP_182889729.1">
    <property type="nucleotide sequence ID" value="NZ_JACGZW010000002.1"/>
</dbReference>
<protein>
    <submittedName>
        <fullName evidence="1">Uncharacterized protein</fullName>
    </submittedName>
</protein>
<proteinExistence type="predicted"/>
<reference evidence="1 2" key="1">
    <citation type="submission" date="2020-08" db="EMBL/GenBank/DDBJ databases">
        <title>Amycolatopsis sp. nov. DR6-1 isolated from Dendrobium heterocarpum.</title>
        <authorList>
            <person name="Tedsree N."/>
            <person name="Kuncharoen N."/>
            <person name="Likhitwitayawuid K."/>
            <person name="Tanasupawat S."/>
        </authorList>
    </citation>
    <scope>NUCLEOTIDE SEQUENCE [LARGE SCALE GENOMIC DNA]</scope>
    <source>
        <strain evidence="1 2">DR6-1</strain>
    </source>
</reference>
<keyword evidence="2" id="KW-1185">Reference proteome</keyword>
<comment type="caution">
    <text evidence="1">The sequence shown here is derived from an EMBL/GenBank/DDBJ whole genome shotgun (WGS) entry which is preliminary data.</text>
</comment>
<name>A0A7W3Z957_9PSEU</name>
<gene>
    <name evidence="1" type="ORF">H4281_05200</name>
</gene>
<dbReference type="Proteomes" id="UP000526734">
    <property type="component" value="Unassembled WGS sequence"/>
</dbReference>
<evidence type="ECO:0000313" key="1">
    <source>
        <dbReference type="EMBL" id="MBB1152517.1"/>
    </source>
</evidence>